<dbReference type="AlphaFoldDB" id="Q2SDR1"/>
<proteinExistence type="predicted"/>
<dbReference type="KEGG" id="hch:HCH_04512"/>
<dbReference type="STRING" id="349521.HCH_04512"/>
<name>Q2SDR1_HAHCH</name>
<dbReference type="EMBL" id="CP000155">
    <property type="protein sequence ID" value="ABC31213.1"/>
    <property type="molecule type" value="Genomic_DNA"/>
</dbReference>
<accession>Q2SDR1</accession>
<gene>
    <name evidence="1" type="ordered locus">HCH_04512</name>
</gene>
<protein>
    <submittedName>
        <fullName evidence="1">Uncharacterized protein</fullName>
    </submittedName>
</protein>
<evidence type="ECO:0000313" key="1">
    <source>
        <dbReference type="EMBL" id="ABC31213.1"/>
    </source>
</evidence>
<evidence type="ECO:0000313" key="2">
    <source>
        <dbReference type="Proteomes" id="UP000000238"/>
    </source>
</evidence>
<dbReference type="RefSeq" id="WP_011398280.1">
    <property type="nucleotide sequence ID" value="NC_007645.1"/>
</dbReference>
<organism evidence="1 2">
    <name type="scientific">Hahella chejuensis (strain KCTC 2396)</name>
    <dbReference type="NCBI Taxonomy" id="349521"/>
    <lineage>
        <taxon>Bacteria</taxon>
        <taxon>Pseudomonadati</taxon>
        <taxon>Pseudomonadota</taxon>
        <taxon>Gammaproteobacteria</taxon>
        <taxon>Oceanospirillales</taxon>
        <taxon>Hahellaceae</taxon>
        <taxon>Hahella</taxon>
    </lineage>
</organism>
<keyword evidence="2" id="KW-1185">Reference proteome</keyword>
<dbReference type="HOGENOM" id="CLU_1822628_0_0_6"/>
<reference evidence="1 2" key="1">
    <citation type="journal article" date="2005" name="Nucleic Acids Res.">
        <title>Genomic blueprint of Hahella chejuensis, a marine microbe producing an algicidal agent.</title>
        <authorList>
            <person name="Jeong H."/>
            <person name="Yim J.H."/>
            <person name="Lee C."/>
            <person name="Choi S.-H."/>
            <person name="Park Y.K."/>
            <person name="Yoon S.H."/>
            <person name="Hur C.-G."/>
            <person name="Kang H.-Y."/>
            <person name="Kim D."/>
            <person name="Lee H.H."/>
            <person name="Park K.H."/>
            <person name="Park S.-H."/>
            <person name="Park H.-S."/>
            <person name="Lee H.K."/>
            <person name="Oh T.K."/>
            <person name="Kim J.F."/>
        </authorList>
    </citation>
    <scope>NUCLEOTIDE SEQUENCE [LARGE SCALE GENOMIC DNA]</scope>
    <source>
        <strain evidence="1 2">KCTC 2396</strain>
    </source>
</reference>
<dbReference type="Proteomes" id="UP000000238">
    <property type="component" value="Chromosome"/>
</dbReference>
<sequence>MLKSIYAKYSDLMWRPVSVEIEGEARNAMIFDLSQVDEDDAESFFDDLFCDGMPENLDLDTKIPFLVTGFLEGDFEVGDLDVIAQPESLLFLDIENAEDGKCPVYYIEVGGTAIVESFKKLCDDVNDLVIADREDDPAHKD</sequence>
<dbReference type="OrthoDB" id="9873663at2"/>